<feature type="transmembrane region" description="Helical" evidence="8">
    <location>
        <begin position="350"/>
        <end position="369"/>
    </location>
</feature>
<evidence type="ECO:0008006" key="10">
    <source>
        <dbReference type="Google" id="ProtNLM"/>
    </source>
</evidence>
<evidence type="ECO:0000256" key="3">
    <source>
        <dbReference type="ARBA" id="ARBA00022679"/>
    </source>
</evidence>
<keyword evidence="2" id="KW-1003">Cell membrane</keyword>
<keyword evidence="5 8" id="KW-1133">Transmembrane helix</keyword>
<feature type="transmembrane region" description="Helical" evidence="8">
    <location>
        <begin position="263"/>
        <end position="280"/>
    </location>
</feature>
<gene>
    <name evidence="9" type="ordered locus">Acid_2856</name>
</gene>
<dbReference type="GO" id="GO:0016758">
    <property type="term" value="F:hexosyltransferase activity"/>
    <property type="evidence" value="ECO:0007669"/>
    <property type="project" value="InterPro"/>
</dbReference>
<feature type="transmembrane region" description="Helical" evidence="8">
    <location>
        <begin position="205"/>
        <end position="228"/>
    </location>
</feature>
<dbReference type="AlphaFoldDB" id="Q023J8"/>
<name>Q023J8_SOLUE</name>
<protein>
    <recommendedName>
        <fullName evidence="10">DUF2029 domain-containing protein</fullName>
    </recommendedName>
</protein>
<dbReference type="Pfam" id="PF09594">
    <property type="entry name" value="GT87"/>
    <property type="match status" value="1"/>
</dbReference>
<keyword evidence="4 8" id="KW-0812">Transmembrane</keyword>
<keyword evidence="3" id="KW-0808">Transferase</keyword>
<evidence type="ECO:0000256" key="5">
    <source>
        <dbReference type="ARBA" id="ARBA00022989"/>
    </source>
</evidence>
<evidence type="ECO:0000256" key="7">
    <source>
        <dbReference type="ARBA" id="ARBA00024033"/>
    </source>
</evidence>
<evidence type="ECO:0000256" key="1">
    <source>
        <dbReference type="ARBA" id="ARBA00004651"/>
    </source>
</evidence>
<dbReference type="KEGG" id="sus:Acid_2856"/>
<reference evidence="9" key="1">
    <citation type="submission" date="2006-10" db="EMBL/GenBank/DDBJ databases">
        <title>Complete sequence of Solibacter usitatus Ellin6076.</title>
        <authorList>
            <consortium name="US DOE Joint Genome Institute"/>
            <person name="Copeland A."/>
            <person name="Lucas S."/>
            <person name="Lapidus A."/>
            <person name="Barry K."/>
            <person name="Detter J.C."/>
            <person name="Glavina del Rio T."/>
            <person name="Hammon N."/>
            <person name="Israni S."/>
            <person name="Dalin E."/>
            <person name="Tice H."/>
            <person name="Pitluck S."/>
            <person name="Thompson L.S."/>
            <person name="Brettin T."/>
            <person name="Bruce D."/>
            <person name="Han C."/>
            <person name="Tapia R."/>
            <person name="Gilna P."/>
            <person name="Schmutz J."/>
            <person name="Larimer F."/>
            <person name="Land M."/>
            <person name="Hauser L."/>
            <person name="Kyrpides N."/>
            <person name="Mikhailova N."/>
            <person name="Janssen P.H."/>
            <person name="Kuske C.R."/>
            <person name="Richardson P."/>
        </authorList>
    </citation>
    <scope>NUCLEOTIDE SEQUENCE</scope>
    <source>
        <strain evidence="9">Ellin6076</strain>
    </source>
</reference>
<dbReference type="InterPro" id="IPR018584">
    <property type="entry name" value="GT87"/>
</dbReference>
<feature type="transmembrane region" description="Helical" evidence="8">
    <location>
        <begin position="286"/>
        <end position="305"/>
    </location>
</feature>
<feature type="transmembrane region" description="Helical" evidence="8">
    <location>
        <begin position="16"/>
        <end position="35"/>
    </location>
</feature>
<evidence type="ECO:0000256" key="6">
    <source>
        <dbReference type="ARBA" id="ARBA00023136"/>
    </source>
</evidence>
<comment type="similarity">
    <text evidence="7">Belongs to the glycosyltransferase 87 family.</text>
</comment>
<feature type="transmembrane region" description="Helical" evidence="8">
    <location>
        <begin position="174"/>
        <end position="199"/>
    </location>
</feature>
<dbReference type="eggNOG" id="ENOG5033B3J">
    <property type="taxonomic scope" value="Bacteria"/>
</dbReference>
<evidence type="ECO:0000256" key="8">
    <source>
        <dbReference type="SAM" id="Phobius"/>
    </source>
</evidence>
<organism evidence="9">
    <name type="scientific">Solibacter usitatus (strain Ellin6076)</name>
    <dbReference type="NCBI Taxonomy" id="234267"/>
    <lineage>
        <taxon>Bacteria</taxon>
        <taxon>Pseudomonadati</taxon>
        <taxon>Acidobacteriota</taxon>
        <taxon>Terriglobia</taxon>
        <taxon>Bryobacterales</taxon>
        <taxon>Solibacteraceae</taxon>
        <taxon>Candidatus Solibacter</taxon>
    </lineage>
</organism>
<dbReference type="HOGENOM" id="CLU_701880_0_0_0"/>
<evidence type="ECO:0000256" key="2">
    <source>
        <dbReference type="ARBA" id="ARBA00022475"/>
    </source>
</evidence>
<keyword evidence="6 8" id="KW-0472">Membrane</keyword>
<accession>Q023J8</accession>
<evidence type="ECO:0000313" key="9">
    <source>
        <dbReference type="EMBL" id="ABJ83842.1"/>
    </source>
</evidence>
<dbReference type="EMBL" id="CP000473">
    <property type="protein sequence ID" value="ABJ83842.1"/>
    <property type="molecule type" value="Genomic_DNA"/>
</dbReference>
<proteinExistence type="inferred from homology"/>
<evidence type="ECO:0000256" key="4">
    <source>
        <dbReference type="ARBA" id="ARBA00022692"/>
    </source>
</evidence>
<feature type="transmembrane region" description="Helical" evidence="8">
    <location>
        <begin position="147"/>
        <end position="167"/>
    </location>
</feature>
<sequence>MASAANELRGCYNSAVRIPLILACALGIAVNCFLYRPVLGYILHGNNDFVCYYAAAQLSGSPALYDEPAMRRTEIALGDHQHAVVFTRLPFYAAWISPLRFFDFDLAYLLWQALSLSGVLLFIWFWPSGDRGLNALVCCWSLPLLEAFISGQDVTLLLAALAVSMWLRARGRDFAAGCALAVCSVKYHLFLTLPLLLLARRMGRFTAGLVAAGAALAVWSFAVAGWSWPRPYIAILTRPDTTPDWNGMPNLRGLFVGLPNDRLWELLGAALVLLAAWIVIRGKQEPLAIAATLASGLLLGHHAFLRDAVLLLPVCLLMWQSSCGAPCRAAALLMFSPLPYLLFLLPDPPLRPAVLIPLPLLVMAATTLYSQPSLLWGSQSWLPPAFSRRPRTR</sequence>
<comment type="subcellular location">
    <subcellularLocation>
        <location evidence="1">Cell membrane</location>
        <topology evidence="1">Multi-pass membrane protein</topology>
    </subcellularLocation>
</comment>
<dbReference type="STRING" id="234267.Acid_2856"/>
<dbReference type="InParanoid" id="Q023J8"/>
<feature type="transmembrane region" description="Helical" evidence="8">
    <location>
        <begin position="325"/>
        <end position="344"/>
    </location>
</feature>
<dbReference type="GO" id="GO:0005886">
    <property type="term" value="C:plasma membrane"/>
    <property type="evidence" value="ECO:0007669"/>
    <property type="project" value="UniProtKB-SubCell"/>
</dbReference>
<feature type="transmembrane region" description="Helical" evidence="8">
    <location>
        <begin position="106"/>
        <end position="127"/>
    </location>
</feature>